<organism evidence="9 11">
    <name type="scientific">Pseudoalteromonas lipolytica</name>
    <dbReference type="NCBI Taxonomy" id="570156"/>
    <lineage>
        <taxon>Bacteria</taxon>
        <taxon>Pseudomonadati</taxon>
        <taxon>Pseudomonadota</taxon>
        <taxon>Gammaproteobacteria</taxon>
        <taxon>Alteromonadales</taxon>
        <taxon>Pseudoalteromonadaceae</taxon>
        <taxon>Pseudoalteromonas</taxon>
    </lineage>
</organism>
<dbReference type="PATRIC" id="fig|570156.3.peg.520"/>
<dbReference type="FunFam" id="1.10.3860.10:FF:000001">
    <property type="entry name" value="C4-dicarboxylate transport protein"/>
    <property type="match status" value="1"/>
</dbReference>
<sequence length="443" mass="46875">MSKVRSLSLTSRIMVGMVLGVVVGFIFQAILAGEDDFLIPLGLFSLPIKAFFVDGIFHVGGQIFIASLKMLVVPLVFVSLVCGTCSLSDPKKLGRLGGKSILLYLATTAIAITVAITLALLVNPGEGINLPSDANYSAKEAPTLAQVIIGMFPTNPIDAMASGNMLQVIVFALLFGVAMALSGKAGKRVASVFEDLNTVILKLVTLLMNIAPYGVFFLMAKLFTTIDLKLITSLALYFGVVVFALLFHGFVNYSLLLKLFTGLNPITFLKKMKNACLFAFSTSSSSATMPITLETANKKLGAHNSVASFTVPLGATINMDGTAIMQGVATVFISQVFAVDLTISDYLMVILTATLASVGTAGVPGVGLIMLAMVLNQVGLPVEGIAIIIGVDRLLDMTRTAVNVTGDCMVTCVVAKSEGEFDEDVFNDPNAAKDLEDYHKSIN</sequence>
<dbReference type="GO" id="GO:0006835">
    <property type="term" value="P:dicarboxylic acid transport"/>
    <property type="evidence" value="ECO:0007669"/>
    <property type="project" value="TreeGrafter"/>
</dbReference>
<feature type="transmembrane region" description="Helical" evidence="8">
    <location>
        <begin position="101"/>
        <end position="122"/>
    </location>
</feature>
<evidence type="ECO:0000256" key="8">
    <source>
        <dbReference type="SAM" id="Phobius"/>
    </source>
</evidence>
<name>A0A0P7DTL7_9GAMM</name>
<keyword evidence="12" id="KW-1185">Reference proteome</keyword>
<evidence type="ECO:0000256" key="3">
    <source>
        <dbReference type="ARBA" id="ARBA00022475"/>
    </source>
</evidence>
<evidence type="ECO:0000313" key="12">
    <source>
        <dbReference type="Proteomes" id="UP001377972"/>
    </source>
</evidence>
<feature type="transmembrane region" description="Helical" evidence="8">
    <location>
        <begin position="235"/>
        <end position="255"/>
    </location>
</feature>
<dbReference type="PRINTS" id="PR00173">
    <property type="entry name" value="EDTRNSPORT"/>
</dbReference>
<dbReference type="EMBL" id="LJTC01000002">
    <property type="protein sequence ID" value="KPM84707.1"/>
    <property type="molecule type" value="Genomic_DNA"/>
</dbReference>
<feature type="transmembrane region" description="Helical" evidence="8">
    <location>
        <begin position="203"/>
        <end position="223"/>
    </location>
</feature>
<keyword evidence="6 8" id="KW-1133">Transmembrane helix</keyword>
<evidence type="ECO:0000256" key="2">
    <source>
        <dbReference type="ARBA" id="ARBA00022448"/>
    </source>
</evidence>
<dbReference type="Proteomes" id="UP001377972">
    <property type="component" value="Unassembled WGS sequence"/>
</dbReference>
<comment type="caution">
    <text evidence="9">The sequence shown here is derived from an EMBL/GenBank/DDBJ whole genome shotgun (WGS) entry which is preliminary data.</text>
</comment>
<evidence type="ECO:0000256" key="4">
    <source>
        <dbReference type="ARBA" id="ARBA00022692"/>
    </source>
</evidence>
<evidence type="ECO:0000256" key="6">
    <source>
        <dbReference type="ARBA" id="ARBA00022989"/>
    </source>
</evidence>
<dbReference type="Proteomes" id="UP000050378">
    <property type="component" value="Unassembled WGS sequence"/>
</dbReference>
<proteinExistence type="predicted"/>
<dbReference type="AlphaFoldDB" id="A0A0P7DTL7"/>
<dbReference type="OrthoDB" id="9766690at2"/>
<dbReference type="InterPro" id="IPR001991">
    <property type="entry name" value="Na-dicarboxylate_symporter"/>
</dbReference>
<dbReference type="Pfam" id="PF00375">
    <property type="entry name" value="SDF"/>
    <property type="match status" value="1"/>
</dbReference>
<evidence type="ECO:0000313" key="9">
    <source>
        <dbReference type="EMBL" id="KPM84707.1"/>
    </source>
</evidence>
<gene>
    <name evidence="9" type="ORF">AOG27_02625</name>
    <name evidence="10" type="ORF">PQI24_00400</name>
</gene>
<dbReference type="GO" id="GO:0005886">
    <property type="term" value="C:plasma membrane"/>
    <property type="evidence" value="ECO:0007669"/>
    <property type="project" value="UniProtKB-SubCell"/>
</dbReference>
<dbReference type="Gene3D" id="1.10.3860.10">
    <property type="entry name" value="Sodium:dicarboxylate symporter"/>
    <property type="match status" value="1"/>
</dbReference>
<reference evidence="9 11" key="1">
    <citation type="submission" date="2015-09" db="EMBL/GenBank/DDBJ databases">
        <title>Draft Genome Sequence of Pseudoalteromonas lipolytica UCD-48B.</title>
        <authorList>
            <person name="Krusor M."/>
            <person name="Coil D.A."/>
            <person name="Lang J.M."/>
            <person name="Eisen J.A."/>
            <person name="Alexiev A."/>
        </authorList>
    </citation>
    <scope>NUCLEOTIDE SEQUENCE [LARGE SCALE GENOMIC DNA]</scope>
    <source>
        <strain evidence="9 11">UCD-48B</strain>
    </source>
</reference>
<accession>A0A0P7DTL7</accession>
<dbReference type="STRING" id="570156.AOG27_02625"/>
<feature type="transmembrane region" description="Helical" evidence="8">
    <location>
        <begin position="12"/>
        <end position="31"/>
    </location>
</feature>
<dbReference type="GO" id="GO:0015293">
    <property type="term" value="F:symporter activity"/>
    <property type="evidence" value="ECO:0007669"/>
    <property type="project" value="UniProtKB-KW"/>
</dbReference>
<reference evidence="10 12" key="2">
    <citation type="submission" date="2023-01" db="EMBL/GenBank/DDBJ databases">
        <title>Trichodesmium-associated heterotrophic epibiont bacteria.</title>
        <authorList>
            <person name="Cleveland C.S."/>
            <person name="Webb E.A."/>
        </authorList>
    </citation>
    <scope>NUCLEOTIDE SEQUENCE [LARGE SCALE GENOMIC DNA]</scope>
    <source>
        <strain evidence="10 12">USCH2</strain>
    </source>
</reference>
<evidence type="ECO:0000256" key="7">
    <source>
        <dbReference type="ARBA" id="ARBA00023136"/>
    </source>
</evidence>
<protein>
    <submittedName>
        <fullName evidence="10">Dicarboxylate/amino acid:cation symporter</fullName>
    </submittedName>
    <submittedName>
        <fullName evidence="9">Sodium:dicarboxylate symporter</fullName>
    </submittedName>
</protein>
<evidence type="ECO:0000313" key="10">
    <source>
        <dbReference type="EMBL" id="MEJ6494469.1"/>
    </source>
</evidence>
<keyword evidence="7 8" id="KW-0472">Membrane</keyword>
<dbReference type="RefSeq" id="WP_054551461.1">
    <property type="nucleotide sequence ID" value="NZ_JAQPZS010000001.1"/>
</dbReference>
<keyword evidence="2" id="KW-0813">Transport</keyword>
<evidence type="ECO:0000313" key="11">
    <source>
        <dbReference type="Proteomes" id="UP000050378"/>
    </source>
</evidence>
<evidence type="ECO:0000256" key="1">
    <source>
        <dbReference type="ARBA" id="ARBA00004651"/>
    </source>
</evidence>
<dbReference type="PANTHER" id="PTHR42865:SF7">
    <property type="entry name" value="PROTON_GLUTAMATE-ASPARTATE SYMPORTER"/>
    <property type="match status" value="1"/>
</dbReference>
<dbReference type="SUPFAM" id="SSF118215">
    <property type="entry name" value="Proton glutamate symport protein"/>
    <property type="match status" value="1"/>
</dbReference>
<keyword evidence="5" id="KW-0769">Symport</keyword>
<dbReference type="PANTHER" id="PTHR42865">
    <property type="entry name" value="PROTON/GLUTAMATE-ASPARTATE SYMPORTER"/>
    <property type="match status" value="1"/>
</dbReference>
<feature type="transmembrane region" description="Helical" evidence="8">
    <location>
        <begin position="165"/>
        <end position="183"/>
    </location>
</feature>
<comment type="subcellular location">
    <subcellularLocation>
        <location evidence="1">Cell membrane</location>
        <topology evidence="1">Multi-pass membrane protein</topology>
    </subcellularLocation>
</comment>
<evidence type="ECO:0000256" key="5">
    <source>
        <dbReference type="ARBA" id="ARBA00022847"/>
    </source>
</evidence>
<keyword evidence="4 8" id="KW-0812">Transmembrane</keyword>
<dbReference type="InterPro" id="IPR036458">
    <property type="entry name" value="Na:dicarbo_symporter_sf"/>
</dbReference>
<keyword evidence="3" id="KW-1003">Cell membrane</keyword>
<dbReference type="EMBL" id="JAQPZS010000001">
    <property type="protein sequence ID" value="MEJ6494469.1"/>
    <property type="molecule type" value="Genomic_DNA"/>
</dbReference>